<feature type="non-terminal residue" evidence="2">
    <location>
        <position position="109"/>
    </location>
</feature>
<organism evidence="2 3">
    <name type="scientific">Trifolium medium</name>
    <dbReference type="NCBI Taxonomy" id="97028"/>
    <lineage>
        <taxon>Eukaryota</taxon>
        <taxon>Viridiplantae</taxon>
        <taxon>Streptophyta</taxon>
        <taxon>Embryophyta</taxon>
        <taxon>Tracheophyta</taxon>
        <taxon>Spermatophyta</taxon>
        <taxon>Magnoliopsida</taxon>
        <taxon>eudicotyledons</taxon>
        <taxon>Gunneridae</taxon>
        <taxon>Pentapetalae</taxon>
        <taxon>rosids</taxon>
        <taxon>fabids</taxon>
        <taxon>Fabales</taxon>
        <taxon>Fabaceae</taxon>
        <taxon>Papilionoideae</taxon>
        <taxon>50 kb inversion clade</taxon>
        <taxon>NPAAA clade</taxon>
        <taxon>Hologalegina</taxon>
        <taxon>IRL clade</taxon>
        <taxon>Trifolieae</taxon>
        <taxon>Trifolium</taxon>
    </lineage>
</organism>
<evidence type="ECO:0000256" key="1">
    <source>
        <dbReference type="SAM" id="Phobius"/>
    </source>
</evidence>
<dbReference type="Proteomes" id="UP000265520">
    <property type="component" value="Unassembled WGS sequence"/>
</dbReference>
<keyword evidence="1" id="KW-1133">Transmembrane helix</keyword>
<keyword evidence="3" id="KW-1185">Reference proteome</keyword>
<dbReference type="AlphaFoldDB" id="A0A392QDM8"/>
<protein>
    <submittedName>
        <fullName evidence="2">3-oxo-5-alpha-steroid 4-dehydrogenase family protein</fullName>
    </submittedName>
</protein>
<proteinExistence type="predicted"/>
<evidence type="ECO:0000313" key="2">
    <source>
        <dbReference type="EMBL" id="MCI22258.1"/>
    </source>
</evidence>
<keyword evidence="1" id="KW-0472">Membrane</keyword>
<name>A0A392QDM8_9FABA</name>
<accession>A0A392QDM8</accession>
<reference evidence="2 3" key="1">
    <citation type="journal article" date="2018" name="Front. Plant Sci.">
        <title>Red Clover (Trifolium pratense) and Zigzag Clover (T. medium) - A Picture of Genomic Similarities and Differences.</title>
        <authorList>
            <person name="Dluhosova J."/>
            <person name="Istvanek J."/>
            <person name="Nedelnik J."/>
            <person name="Repkova J."/>
        </authorList>
    </citation>
    <scope>NUCLEOTIDE SEQUENCE [LARGE SCALE GENOMIC DNA]</scope>
    <source>
        <strain evidence="3">cv. 10/8</strain>
        <tissue evidence="2">Leaf</tissue>
    </source>
</reference>
<dbReference type="EMBL" id="LXQA010129463">
    <property type="protein sequence ID" value="MCI22258.1"/>
    <property type="molecule type" value="Genomic_DNA"/>
</dbReference>
<keyword evidence="1" id="KW-0812">Transmembrane</keyword>
<comment type="caution">
    <text evidence="2">The sequence shown here is derived from an EMBL/GenBank/DDBJ whole genome shotgun (WGS) entry which is preliminary data.</text>
</comment>
<sequence>MAMSVFLNFLFPPPLFVTAMSVITVVSLANAGFNEVKGKHFNYSKFWNVNNAIAKKQMKTLSSKNGMLLSYTPAFLVGGASFLVFPNESFRSIILQGAVTVHFFKRVFE</sequence>
<evidence type="ECO:0000313" key="3">
    <source>
        <dbReference type="Proteomes" id="UP000265520"/>
    </source>
</evidence>
<feature type="transmembrane region" description="Helical" evidence="1">
    <location>
        <begin position="68"/>
        <end position="85"/>
    </location>
</feature>